<protein>
    <recommendedName>
        <fullName evidence="4">TFIIS N-terminal domain-containing protein</fullName>
    </recommendedName>
</protein>
<dbReference type="GO" id="GO:0005634">
    <property type="term" value="C:nucleus"/>
    <property type="evidence" value="ECO:0007669"/>
    <property type="project" value="UniProtKB-SubCell"/>
</dbReference>
<keyword evidence="3" id="KW-0812">Transmembrane</keyword>
<keyword evidence="6" id="KW-1185">Reference proteome</keyword>
<organism evidence="5 6">
    <name type="scientific">Myripristis murdjan</name>
    <name type="common">pinecone soldierfish</name>
    <dbReference type="NCBI Taxonomy" id="586833"/>
    <lineage>
        <taxon>Eukaryota</taxon>
        <taxon>Metazoa</taxon>
        <taxon>Chordata</taxon>
        <taxon>Craniata</taxon>
        <taxon>Vertebrata</taxon>
        <taxon>Euteleostomi</taxon>
        <taxon>Actinopterygii</taxon>
        <taxon>Neopterygii</taxon>
        <taxon>Teleostei</taxon>
        <taxon>Neoteleostei</taxon>
        <taxon>Acanthomorphata</taxon>
        <taxon>Holocentriformes</taxon>
        <taxon>Holocentridae</taxon>
        <taxon>Myripristis</taxon>
    </lineage>
</organism>
<dbReference type="InParanoid" id="A0A667YVJ1"/>
<keyword evidence="1" id="KW-0539">Nucleus</keyword>
<accession>A0A667YVJ1</accession>
<comment type="subcellular location">
    <subcellularLocation>
        <location evidence="1">Nucleus</location>
    </subcellularLocation>
</comment>
<dbReference type="SUPFAM" id="SSF47676">
    <property type="entry name" value="Conserved domain common to transcription factors TFIIS, elongin A, CRSP70"/>
    <property type="match status" value="1"/>
</dbReference>
<evidence type="ECO:0000313" key="5">
    <source>
        <dbReference type="Ensembl" id="ENSMMDP00005031892.1"/>
    </source>
</evidence>
<dbReference type="Ensembl" id="ENSMMDT00005032611.1">
    <property type="protein sequence ID" value="ENSMMDP00005031892.1"/>
    <property type="gene ID" value="ENSMMDG00005015048.1"/>
</dbReference>
<proteinExistence type="predicted"/>
<evidence type="ECO:0000256" key="1">
    <source>
        <dbReference type="PROSITE-ProRule" id="PRU00649"/>
    </source>
</evidence>
<dbReference type="InterPro" id="IPR017923">
    <property type="entry name" value="TFIIS_N"/>
</dbReference>
<feature type="domain" description="TFIIS N-terminal" evidence="4">
    <location>
        <begin position="1"/>
        <end position="45"/>
    </location>
</feature>
<dbReference type="Pfam" id="PF08711">
    <property type="entry name" value="Med26"/>
    <property type="match status" value="1"/>
</dbReference>
<keyword evidence="3" id="KW-0472">Membrane</keyword>
<dbReference type="GeneTree" id="ENSGT00940000157034"/>
<name>A0A667YVJ1_9TELE</name>
<dbReference type="PROSITE" id="PS51319">
    <property type="entry name" value="TFIIS_N"/>
    <property type="match status" value="1"/>
</dbReference>
<evidence type="ECO:0000256" key="2">
    <source>
        <dbReference type="SAM" id="MobiDB-lite"/>
    </source>
</evidence>
<feature type="region of interest" description="Disordered" evidence="2">
    <location>
        <begin position="46"/>
        <end position="78"/>
    </location>
</feature>
<feature type="transmembrane region" description="Helical" evidence="3">
    <location>
        <begin position="148"/>
        <end position="171"/>
    </location>
</feature>
<sequence>MTLKLLQETRIGMSVNGIRKHCTDEEVIALAKVLIKDWKRLLGLPSTDSGHSQNEKPPEMKNGFDSSKTAGSPVHSPSERHSRLVRSCLLHAFVQVQIRGSHIIQSYYPGSCSTHLKSDQHLRCLGVCSSVQSWSHDLAHDIGHILEFILYFYSYFYCCVLYVLHCILCICI</sequence>
<evidence type="ECO:0000313" key="6">
    <source>
        <dbReference type="Proteomes" id="UP000472263"/>
    </source>
</evidence>
<dbReference type="AlphaFoldDB" id="A0A667YVJ1"/>
<evidence type="ECO:0000256" key="3">
    <source>
        <dbReference type="SAM" id="Phobius"/>
    </source>
</evidence>
<reference evidence="5" key="1">
    <citation type="submission" date="2019-06" db="EMBL/GenBank/DDBJ databases">
        <authorList>
            <consortium name="Wellcome Sanger Institute Data Sharing"/>
        </authorList>
    </citation>
    <scope>NUCLEOTIDE SEQUENCE [LARGE SCALE GENOMIC DNA]</scope>
</reference>
<dbReference type="Gene3D" id="1.20.930.10">
    <property type="entry name" value="Conserved domain common to transcription factors TFIIS, elongin A, CRSP70"/>
    <property type="match status" value="1"/>
</dbReference>
<reference evidence="5" key="2">
    <citation type="submission" date="2025-08" db="UniProtKB">
        <authorList>
            <consortium name="Ensembl"/>
        </authorList>
    </citation>
    <scope>IDENTIFICATION</scope>
</reference>
<dbReference type="Proteomes" id="UP000472263">
    <property type="component" value="Chromosome 16"/>
</dbReference>
<keyword evidence="3" id="KW-1133">Transmembrane helix</keyword>
<dbReference type="CDD" id="cd00183">
    <property type="entry name" value="TFIIS_I"/>
    <property type="match status" value="1"/>
</dbReference>
<dbReference type="InterPro" id="IPR035441">
    <property type="entry name" value="TFIIS/LEDGF_dom_sf"/>
</dbReference>
<evidence type="ECO:0000259" key="4">
    <source>
        <dbReference type="PROSITE" id="PS51319"/>
    </source>
</evidence>
<reference evidence="5" key="3">
    <citation type="submission" date="2025-09" db="UniProtKB">
        <authorList>
            <consortium name="Ensembl"/>
        </authorList>
    </citation>
    <scope>IDENTIFICATION</scope>
</reference>